<dbReference type="InterPro" id="IPR011547">
    <property type="entry name" value="SLC26A/SulP_dom"/>
</dbReference>
<reference evidence="8" key="1">
    <citation type="journal article" date="2012" name="Mol. Biol. Evol.">
        <title>Transcriptomic Evidence for the Expression of Horizontally Transferred Algal Nuclear Genes in the Photosynthetic Sea Slug, Elysia chlorotica.</title>
        <authorList>
            <person name="Pierce S.K."/>
            <person name="Fang X."/>
            <person name="Schwartz J.A."/>
            <person name="Jiang X."/>
            <person name="Zhao W."/>
            <person name="Curtis N.E."/>
            <person name="Kocot K.M."/>
            <person name="Yang B."/>
            <person name="Wang J."/>
        </authorList>
    </citation>
    <scope>NUCLEOTIDE SEQUENCE</scope>
</reference>
<evidence type="ECO:0000256" key="4">
    <source>
        <dbReference type="ARBA" id="ARBA00023136"/>
    </source>
</evidence>
<dbReference type="PANTHER" id="PTHR43310">
    <property type="entry name" value="SULFATE TRANSPORTER YBAR-RELATED"/>
    <property type="match status" value="1"/>
</dbReference>
<dbReference type="CDD" id="cd07042">
    <property type="entry name" value="STAS_SulP_like_sulfate_transporter"/>
    <property type="match status" value="1"/>
</dbReference>
<evidence type="ECO:0000259" key="7">
    <source>
        <dbReference type="Pfam" id="PF00916"/>
    </source>
</evidence>
<name>H6WBB2_VAULI</name>
<evidence type="ECO:0000313" key="8">
    <source>
        <dbReference type="EMBL" id="AFA52600.1"/>
    </source>
</evidence>
<evidence type="ECO:0000256" key="3">
    <source>
        <dbReference type="ARBA" id="ARBA00022989"/>
    </source>
</evidence>
<evidence type="ECO:0000256" key="6">
    <source>
        <dbReference type="SAM" id="Phobius"/>
    </source>
</evidence>
<evidence type="ECO:0000256" key="5">
    <source>
        <dbReference type="SAM" id="MobiDB-lite"/>
    </source>
</evidence>
<feature type="transmembrane region" description="Helical" evidence="6">
    <location>
        <begin position="222"/>
        <end position="239"/>
    </location>
</feature>
<proteinExistence type="predicted"/>
<evidence type="ECO:0000256" key="2">
    <source>
        <dbReference type="ARBA" id="ARBA00022692"/>
    </source>
</evidence>
<feature type="transmembrane region" description="Helical" evidence="6">
    <location>
        <begin position="93"/>
        <end position="111"/>
    </location>
</feature>
<dbReference type="EMBL" id="JQ062431">
    <property type="protein sequence ID" value="AFA52600.1"/>
    <property type="molecule type" value="Genomic_DNA"/>
</dbReference>
<keyword evidence="3 6" id="KW-1133">Transmembrane helix</keyword>
<accession>H6WBB2</accession>
<evidence type="ECO:0000256" key="1">
    <source>
        <dbReference type="ARBA" id="ARBA00004141"/>
    </source>
</evidence>
<feature type="region of interest" description="Disordered" evidence="5">
    <location>
        <begin position="683"/>
        <end position="706"/>
    </location>
</feature>
<dbReference type="PANTHER" id="PTHR43310:SF1">
    <property type="entry name" value="SULFATE TRANSPORTER YBAR-RELATED"/>
    <property type="match status" value="1"/>
</dbReference>
<dbReference type="SUPFAM" id="SSF52091">
    <property type="entry name" value="SpoIIaa-like"/>
    <property type="match status" value="1"/>
</dbReference>
<keyword evidence="4 6" id="KW-0472">Membrane</keyword>
<feature type="transmembrane region" description="Helical" evidence="6">
    <location>
        <begin position="131"/>
        <end position="151"/>
    </location>
</feature>
<dbReference type="InterPro" id="IPR036513">
    <property type="entry name" value="STAS_dom_sf"/>
</dbReference>
<protein>
    <submittedName>
        <fullName evidence="8">Putative sulfate permease family protein</fullName>
    </submittedName>
</protein>
<feature type="transmembrane region" description="Helical" evidence="6">
    <location>
        <begin position="60"/>
        <end position="81"/>
    </location>
</feature>
<comment type="subcellular location">
    <subcellularLocation>
        <location evidence="1">Membrane</location>
        <topology evidence="1">Multi-pass membrane protein</topology>
    </subcellularLocation>
</comment>
<dbReference type="Gene3D" id="3.30.750.24">
    <property type="entry name" value="STAS domain"/>
    <property type="match status" value="1"/>
</dbReference>
<keyword evidence="2 6" id="KW-0812">Transmembrane</keyword>
<dbReference type="GO" id="GO:0016020">
    <property type="term" value="C:membrane"/>
    <property type="evidence" value="ECO:0007669"/>
    <property type="project" value="UniProtKB-SubCell"/>
</dbReference>
<feature type="transmembrane region" description="Helical" evidence="6">
    <location>
        <begin position="477"/>
        <end position="505"/>
    </location>
</feature>
<dbReference type="InterPro" id="IPR052706">
    <property type="entry name" value="Membrane-Transporter-like"/>
</dbReference>
<sequence>MEQSTNSGNVLIDPNTGELNWNVPEPYTEKKITYAQSCGCSPGFKENNPFKWLRSNKTDILAGITVGLTAVPTAVAFSVLANVNPSVGLRGSWIIMLTMAIFGGRPGMIYCNSGSMGVILEPLNKDYSVEYMFYAFIIAGIVQIIIGYGGIAKVVRLMPVSVMIGFVNGLAIVLLLAQVKNFKRGSIFSDSSNVATANSRRLASTSFDVLFNDNEWISGSELGYMFIVVISTMLTVIYANRVTNLLPPILIGVIVATIVEWGLIRGIIGSETNTLGEVAEISGTFPQDLVWTGAQYKMPPLNADTLSIVIGPALSLLAVGLVESLMTVRLVNEITCTPSNINREAIFGGVGNLFAGTLGGQGGNSEIGLTMVNLRSGGRNRVAGVTSGLLVLIIVLGAYPVINLIPMAGLVGVMVVIAWNTFDWSSLPKVIASLSPRSWRNSPDTDAHDRTKSGLFTRDANARRNLLASQGISRPDALIIIAVTIITPFTNLAIAVGVGVGLALLTYTWQSGYRVSTHTYFRKGVDITDPPIIKVYDIVGPIFYASTDTFLNLFDYHNDPPLVEIHFYTANICDYSALQAINTLGERYKKSGRKLRLRFIRGESLRVITRGNQLLGEEIVVDLDEKFEETAPTQWLHRVGKLDGISMPAHNGTTSLETNFQGRGRRRTIDVIETNNRLNNLKEFEDTDGDSLSGPSMNSHKQAHEV</sequence>
<organism evidence="8">
    <name type="scientific">Vaucheria litorea</name>
    <name type="common">Yellow-green alga</name>
    <dbReference type="NCBI Taxonomy" id="109269"/>
    <lineage>
        <taxon>Eukaryota</taxon>
        <taxon>Sar</taxon>
        <taxon>Stramenopiles</taxon>
        <taxon>Ochrophyta</taxon>
        <taxon>PX clade</taxon>
        <taxon>Xanthophyceae</taxon>
        <taxon>Vaucheriales</taxon>
        <taxon>Vaucheriaceae</taxon>
        <taxon>Vaucheria</taxon>
    </lineage>
</organism>
<dbReference type="AlphaFoldDB" id="H6WBB2"/>
<feature type="transmembrane region" description="Helical" evidence="6">
    <location>
        <begin position="389"/>
        <end position="419"/>
    </location>
</feature>
<dbReference type="Pfam" id="PF00916">
    <property type="entry name" value="Sulfate_transp"/>
    <property type="match status" value="1"/>
</dbReference>
<feature type="domain" description="SLC26A/SulP transporter" evidence="7">
    <location>
        <begin position="58"/>
        <end position="430"/>
    </location>
</feature>
<feature type="transmembrane region" description="Helical" evidence="6">
    <location>
        <begin position="245"/>
        <end position="264"/>
    </location>
</feature>
<feature type="transmembrane region" description="Helical" evidence="6">
    <location>
        <begin position="157"/>
        <end position="177"/>
    </location>
</feature>